<dbReference type="HOGENOM" id="CLU_122278_0_0_5"/>
<dbReference type="AlphaFoldDB" id="A0A017HKN7"/>
<proteinExistence type="predicted"/>
<evidence type="ECO:0000313" key="2">
    <source>
        <dbReference type="Proteomes" id="UP000019666"/>
    </source>
</evidence>
<dbReference type="Pfam" id="PF12616">
    <property type="entry name" value="DUF3775"/>
    <property type="match status" value="1"/>
</dbReference>
<dbReference type="OrthoDB" id="5641374at2"/>
<sequence>MDIGADQVGEVILLAREMVEQFTGAEEQFDGLLEGMNEDELADLVALVWVGRGDFEAEEFEDARRTAMEQATIPTNEYLKGVDHLAEHLEAGLDAMGISPSDAEDSALEG</sequence>
<protein>
    <recommendedName>
        <fullName evidence="3">DUF3775 domain-containing protein</fullName>
    </recommendedName>
</protein>
<dbReference type="InterPro" id="IPR022254">
    <property type="entry name" value="DUF3775"/>
</dbReference>
<evidence type="ECO:0008006" key="3">
    <source>
        <dbReference type="Google" id="ProtNLM"/>
    </source>
</evidence>
<keyword evidence="2" id="KW-1185">Reference proteome</keyword>
<organism evidence="1 2">
    <name type="scientific">Rubellimicrobium mesophilum DSM 19309</name>
    <dbReference type="NCBI Taxonomy" id="442562"/>
    <lineage>
        <taxon>Bacteria</taxon>
        <taxon>Pseudomonadati</taxon>
        <taxon>Pseudomonadota</taxon>
        <taxon>Alphaproteobacteria</taxon>
        <taxon>Rhodobacterales</taxon>
        <taxon>Roseobacteraceae</taxon>
        <taxon>Rubellimicrobium</taxon>
    </lineage>
</organism>
<dbReference type="EMBL" id="AOSK01000116">
    <property type="protein sequence ID" value="EYD74349.1"/>
    <property type="molecule type" value="Genomic_DNA"/>
</dbReference>
<name>A0A017HKN7_9RHOB</name>
<reference evidence="1 2" key="1">
    <citation type="submission" date="2013-02" db="EMBL/GenBank/DDBJ databases">
        <authorList>
            <person name="Fiebig A."/>
            <person name="Goeker M."/>
            <person name="Klenk H.-P.P."/>
        </authorList>
    </citation>
    <scope>NUCLEOTIDE SEQUENCE [LARGE SCALE GENOMIC DNA]</scope>
    <source>
        <strain evidence="1 2">DSM 19309</strain>
    </source>
</reference>
<dbReference type="Proteomes" id="UP000019666">
    <property type="component" value="Unassembled WGS sequence"/>
</dbReference>
<comment type="caution">
    <text evidence="1">The sequence shown here is derived from an EMBL/GenBank/DDBJ whole genome shotgun (WGS) entry which is preliminary data.</text>
</comment>
<dbReference type="RefSeq" id="WP_037280170.1">
    <property type="nucleotide sequence ID" value="NZ_KK088571.1"/>
</dbReference>
<gene>
    <name evidence="1" type="ORF">Rumeso_04034</name>
</gene>
<dbReference type="STRING" id="442562.Rumeso_04034"/>
<evidence type="ECO:0000313" key="1">
    <source>
        <dbReference type="EMBL" id="EYD74349.1"/>
    </source>
</evidence>
<accession>A0A017HKN7</accession>